<name>A0ABT2R0I1_9GAMM</name>
<evidence type="ECO:0000313" key="3">
    <source>
        <dbReference type="EMBL" id="MCU5783290.1"/>
    </source>
</evidence>
<gene>
    <name evidence="3" type="ORF">MA04_02590</name>
</gene>
<dbReference type="InterPro" id="IPR051924">
    <property type="entry name" value="GST_Kappa/NadH"/>
</dbReference>
<accession>A0ABT2R0I1</accession>
<comment type="similarity">
    <text evidence="1">Belongs to the GST superfamily. NadH family.</text>
</comment>
<dbReference type="EC" id="5.99.1.4" evidence="1"/>
<reference evidence="3" key="1">
    <citation type="submission" date="2012-09" db="EMBL/GenBank/DDBJ databases">
        <title>Genome Sequence of alkane-degrading Bacterium Alcanivorax balearicus MACL04.</title>
        <authorList>
            <person name="Lai Q."/>
            <person name="Shao Z."/>
        </authorList>
    </citation>
    <scope>NUCLEOTIDE SEQUENCE</scope>
    <source>
        <strain evidence="3">MACL04</strain>
    </source>
</reference>
<protein>
    <recommendedName>
        <fullName evidence="1">2-hydroxychromene-2-carboxylate isomerase</fullName>
        <ecNumber evidence="1">5.99.1.4</ecNumber>
    </recommendedName>
</protein>
<dbReference type="Proteomes" id="UP001064106">
    <property type="component" value="Unassembled WGS sequence"/>
</dbReference>
<dbReference type="PIRSF" id="PIRSF006386">
    <property type="entry name" value="HCCAis_GSTk"/>
    <property type="match status" value="1"/>
</dbReference>
<dbReference type="InterPro" id="IPR014440">
    <property type="entry name" value="HCCAis_GSTk"/>
</dbReference>
<comment type="catalytic activity">
    <reaction evidence="1">
        <text>2-hydroxychromene-2-carboxylate = (3E)-4-(2-hydroxyphenyl)-2-oxobut-3-enoate</text>
        <dbReference type="Rhea" id="RHEA:27401"/>
        <dbReference type="ChEBI" id="CHEBI:59350"/>
        <dbReference type="ChEBI" id="CHEBI:59353"/>
        <dbReference type="EC" id="5.99.1.4"/>
    </reaction>
</comment>
<dbReference type="Pfam" id="PF01323">
    <property type="entry name" value="DSBA"/>
    <property type="match status" value="1"/>
</dbReference>
<evidence type="ECO:0000313" key="4">
    <source>
        <dbReference type="Proteomes" id="UP001064106"/>
    </source>
</evidence>
<proteinExistence type="inferred from homology"/>
<comment type="caution">
    <text evidence="3">The sequence shown here is derived from an EMBL/GenBank/DDBJ whole genome shotgun (WGS) entry which is preliminary data.</text>
</comment>
<evidence type="ECO:0000259" key="2">
    <source>
        <dbReference type="Pfam" id="PF01323"/>
    </source>
</evidence>
<keyword evidence="1" id="KW-0413">Isomerase</keyword>
<sequence length="213" mass="24592">MVSKHAAPAMEFWYDFGSNYSYLSVMRVEEEADRHGVAIVWKPFLLGPVFKALGWQGSPFLAQQEKLRYVWQDMIRQCEKYRLPWTRPSTFPRNGLLSSRVALLGADMPWIAEFNRQVMRHNFQRDRDINSEEEVGDILVDMGLPAESLLKAAQSDHNKQRLKEQTREALDRGLFGAPTFLIGDAMFWGNDRLDDALLHAATDECQSRNRRGD</sequence>
<dbReference type="PANTHER" id="PTHR42943">
    <property type="entry name" value="GLUTATHIONE S-TRANSFERASE KAPPA"/>
    <property type="match status" value="1"/>
</dbReference>
<dbReference type="Gene3D" id="3.40.30.10">
    <property type="entry name" value="Glutaredoxin"/>
    <property type="match status" value="1"/>
</dbReference>
<evidence type="ECO:0000256" key="1">
    <source>
        <dbReference type="PIRNR" id="PIRNR006386"/>
    </source>
</evidence>
<dbReference type="RefSeq" id="WP_262460879.1">
    <property type="nucleotide sequence ID" value="NZ_ARXS01000014.1"/>
</dbReference>
<dbReference type="PANTHER" id="PTHR42943:SF2">
    <property type="entry name" value="GLUTATHIONE S-TRANSFERASE KAPPA 1"/>
    <property type="match status" value="1"/>
</dbReference>
<dbReference type="SUPFAM" id="SSF52833">
    <property type="entry name" value="Thioredoxin-like"/>
    <property type="match status" value="1"/>
</dbReference>
<dbReference type="InterPro" id="IPR001853">
    <property type="entry name" value="DSBA-like_thioredoxin_dom"/>
</dbReference>
<feature type="domain" description="DSBA-like thioredoxin" evidence="2">
    <location>
        <begin position="11"/>
        <end position="195"/>
    </location>
</feature>
<organism evidence="3 4">
    <name type="scientific">Alloalcanivorax balearicus MACL04</name>
    <dbReference type="NCBI Taxonomy" id="1177182"/>
    <lineage>
        <taxon>Bacteria</taxon>
        <taxon>Pseudomonadati</taxon>
        <taxon>Pseudomonadota</taxon>
        <taxon>Gammaproteobacteria</taxon>
        <taxon>Oceanospirillales</taxon>
        <taxon>Alcanivoracaceae</taxon>
        <taxon>Alloalcanivorax</taxon>
    </lineage>
</organism>
<dbReference type="EMBL" id="ARXS01000014">
    <property type="protein sequence ID" value="MCU5783290.1"/>
    <property type="molecule type" value="Genomic_DNA"/>
</dbReference>
<keyword evidence="4" id="KW-1185">Reference proteome</keyword>
<dbReference type="CDD" id="cd03022">
    <property type="entry name" value="DsbA_HCCA_Iso"/>
    <property type="match status" value="1"/>
</dbReference>
<dbReference type="InterPro" id="IPR036249">
    <property type="entry name" value="Thioredoxin-like_sf"/>
</dbReference>
<dbReference type="InterPro" id="IPR044087">
    <property type="entry name" value="NahD-like"/>
</dbReference>